<name>A0AAN7QU24_9MYRT</name>
<dbReference type="EMBL" id="JAXIOK010000003">
    <property type="protein sequence ID" value="KAK4775715.1"/>
    <property type="molecule type" value="Genomic_DNA"/>
</dbReference>
<evidence type="ECO:0000313" key="2">
    <source>
        <dbReference type="EMBL" id="KAK4775715.1"/>
    </source>
</evidence>
<comment type="caution">
    <text evidence="2">The sequence shown here is derived from an EMBL/GenBank/DDBJ whole genome shotgun (WGS) entry which is preliminary data.</text>
</comment>
<dbReference type="Proteomes" id="UP001345219">
    <property type="component" value="Chromosome 18"/>
</dbReference>
<evidence type="ECO:0000313" key="3">
    <source>
        <dbReference type="Proteomes" id="UP001345219"/>
    </source>
</evidence>
<protein>
    <submittedName>
        <fullName evidence="2">Uncharacterized protein</fullName>
    </submittedName>
</protein>
<reference evidence="2 3" key="1">
    <citation type="journal article" date="2023" name="Hortic Res">
        <title>Pangenome of water caltrop reveals structural variations and asymmetric subgenome divergence after allopolyploidization.</title>
        <authorList>
            <person name="Zhang X."/>
            <person name="Chen Y."/>
            <person name="Wang L."/>
            <person name="Yuan Y."/>
            <person name="Fang M."/>
            <person name="Shi L."/>
            <person name="Lu R."/>
            <person name="Comes H.P."/>
            <person name="Ma Y."/>
            <person name="Chen Y."/>
            <person name="Huang G."/>
            <person name="Zhou Y."/>
            <person name="Zheng Z."/>
            <person name="Qiu Y."/>
        </authorList>
    </citation>
    <scope>NUCLEOTIDE SEQUENCE [LARGE SCALE GENOMIC DNA]</scope>
    <source>
        <tissue evidence="2">Roots</tissue>
    </source>
</reference>
<feature type="compositionally biased region" description="Polar residues" evidence="1">
    <location>
        <begin position="18"/>
        <end position="29"/>
    </location>
</feature>
<accession>A0AAN7QU24</accession>
<sequence>MASLARPTFLLPLESTPPLEQTSLSSSFSVEDVDTVSAPDDQTANNTTSSRPKKPAWNKPPLNEGTAPAADARLLISPLALAVKVIVQICLKSRTC</sequence>
<dbReference type="AlphaFoldDB" id="A0AAN7QU24"/>
<gene>
    <name evidence="2" type="ORF">SAY87_023676</name>
</gene>
<evidence type="ECO:0000256" key="1">
    <source>
        <dbReference type="SAM" id="MobiDB-lite"/>
    </source>
</evidence>
<organism evidence="2 3">
    <name type="scientific">Trapa incisa</name>
    <dbReference type="NCBI Taxonomy" id="236973"/>
    <lineage>
        <taxon>Eukaryota</taxon>
        <taxon>Viridiplantae</taxon>
        <taxon>Streptophyta</taxon>
        <taxon>Embryophyta</taxon>
        <taxon>Tracheophyta</taxon>
        <taxon>Spermatophyta</taxon>
        <taxon>Magnoliopsida</taxon>
        <taxon>eudicotyledons</taxon>
        <taxon>Gunneridae</taxon>
        <taxon>Pentapetalae</taxon>
        <taxon>rosids</taxon>
        <taxon>malvids</taxon>
        <taxon>Myrtales</taxon>
        <taxon>Lythraceae</taxon>
        <taxon>Trapa</taxon>
    </lineage>
</organism>
<feature type="region of interest" description="Disordered" evidence="1">
    <location>
        <begin position="1"/>
        <end position="65"/>
    </location>
</feature>
<feature type="compositionally biased region" description="Polar residues" evidence="1">
    <location>
        <begin position="40"/>
        <end position="50"/>
    </location>
</feature>
<proteinExistence type="predicted"/>
<keyword evidence="3" id="KW-1185">Reference proteome</keyword>